<gene>
    <name evidence="3" type="ORF">BIY22_04320</name>
</gene>
<dbReference type="GO" id="GO:0046872">
    <property type="term" value="F:metal ion binding"/>
    <property type="evidence" value="ECO:0007669"/>
    <property type="project" value="UniProtKB-KW"/>
</dbReference>
<keyword evidence="2" id="KW-0413">Isomerase</keyword>
<dbReference type="GO" id="GO:0005975">
    <property type="term" value="P:carbohydrate metabolic process"/>
    <property type="evidence" value="ECO:0007669"/>
    <property type="project" value="InterPro"/>
</dbReference>
<evidence type="ECO:0008006" key="5">
    <source>
        <dbReference type="Google" id="ProtNLM"/>
    </source>
</evidence>
<dbReference type="SUPFAM" id="SSF51366">
    <property type="entry name" value="Ribulose-phoshate binding barrel"/>
    <property type="match status" value="1"/>
</dbReference>
<organism evidence="3 4">
    <name type="scientific">Vibrio panuliri</name>
    <dbReference type="NCBI Taxonomy" id="1381081"/>
    <lineage>
        <taxon>Bacteria</taxon>
        <taxon>Pseudomonadati</taxon>
        <taxon>Pseudomonadota</taxon>
        <taxon>Gammaproteobacteria</taxon>
        <taxon>Vibrionales</taxon>
        <taxon>Vibrionaceae</taxon>
        <taxon>Vibrio</taxon>
    </lineage>
</organism>
<dbReference type="PANTHER" id="PTHR11749">
    <property type="entry name" value="RIBULOSE-5-PHOSPHATE-3-EPIMERASE"/>
    <property type="match status" value="1"/>
</dbReference>
<evidence type="ECO:0000313" key="3">
    <source>
        <dbReference type="EMBL" id="OLQ90231.1"/>
    </source>
</evidence>
<dbReference type="OrthoDB" id="5676666at2"/>
<dbReference type="Proteomes" id="UP000186313">
    <property type="component" value="Unassembled WGS sequence"/>
</dbReference>
<dbReference type="EMBL" id="MJMJ01000012">
    <property type="protein sequence ID" value="OLQ90231.1"/>
    <property type="molecule type" value="Genomic_DNA"/>
</dbReference>
<dbReference type="InterPro" id="IPR013785">
    <property type="entry name" value="Aldolase_TIM"/>
</dbReference>
<protein>
    <recommendedName>
        <fullName evidence="5">Ribulose phosphate epimerase</fullName>
    </recommendedName>
</protein>
<evidence type="ECO:0000256" key="2">
    <source>
        <dbReference type="ARBA" id="ARBA00023235"/>
    </source>
</evidence>
<reference evidence="3 4" key="1">
    <citation type="submission" date="2016-09" db="EMBL/GenBank/DDBJ databases">
        <title>Genomic Taxonomy of the Vibrionaceae.</title>
        <authorList>
            <person name="Gonzalez-Castillo A."/>
            <person name="Gomez-Gil B."/>
            <person name="Enciso-Ibarra K."/>
        </authorList>
    </citation>
    <scope>NUCLEOTIDE SEQUENCE [LARGE SCALE GENOMIC DNA]</scope>
    <source>
        <strain evidence="3 4">CAIM 703</strain>
    </source>
</reference>
<proteinExistence type="predicted"/>
<dbReference type="InterPro" id="IPR011060">
    <property type="entry name" value="RibuloseP-bd_barrel"/>
</dbReference>
<comment type="caution">
    <text evidence="3">The sequence shown here is derived from an EMBL/GenBank/DDBJ whole genome shotgun (WGS) entry which is preliminary data.</text>
</comment>
<keyword evidence="1" id="KW-0479">Metal-binding</keyword>
<dbReference type="Gene3D" id="3.20.20.70">
    <property type="entry name" value="Aldolase class I"/>
    <property type="match status" value="1"/>
</dbReference>
<dbReference type="AlphaFoldDB" id="A0A1Q9HIV1"/>
<accession>A0A1Q9HIV1</accession>
<dbReference type="RefSeq" id="WP_075707629.1">
    <property type="nucleotide sequence ID" value="NZ_MJMJ01000012.1"/>
</dbReference>
<dbReference type="GO" id="GO:0016857">
    <property type="term" value="F:racemase and epimerase activity, acting on carbohydrates and derivatives"/>
    <property type="evidence" value="ECO:0007669"/>
    <property type="project" value="InterPro"/>
</dbReference>
<sequence length="235" mass="25936">MNSRNWLQGNGVRRLSVGVTAADWRNITDSLAALDPKSEWLHLDVMDGQFCPKLTCGAWLIDALPKGFIIDAHVMTYSALAQAMQLAKNGAHIVTLQYEALENAVDALLALEPYRVSYQGNDFPLMRGISLCPETDLDVINALLPHIEMVQLLSLDPRSGEKMEQEAFAARLKELIQRVKDSDHSPMISVDGSMSLSLAEASVALGANIIVSGSALFKDEQLSTNLETWKKHLYR</sequence>
<dbReference type="InterPro" id="IPR000056">
    <property type="entry name" value="Ribul_P_3_epim-like"/>
</dbReference>
<evidence type="ECO:0000313" key="4">
    <source>
        <dbReference type="Proteomes" id="UP000186313"/>
    </source>
</evidence>
<name>A0A1Q9HIV1_9VIBR</name>
<evidence type="ECO:0000256" key="1">
    <source>
        <dbReference type="ARBA" id="ARBA00022723"/>
    </source>
</evidence>
<dbReference type="Pfam" id="PF00834">
    <property type="entry name" value="Ribul_P_3_epim"/>
    <property type="match status" value="1"/>
</dbReference>
<dbReference type="STRING" id="1381081.BIY22_04320"/>